<feature type="transmembrane region" description="Helical" evidence="1">
    <location>
        <begin position="357"/>
        <end position="385"/>
    </location>
</feature>
<evidence type="ECO:0000313" key="4">
    <source>
        <dbReference type="Proteomes" id="UP000078387"/>
    </source>
</evidence>
<proteinExistence type="predicted"/>
<dbReference type="Pfam" id="PF03009">
    <property type="entry name" value="GDPD"/>
    <property type="match status" value="1"/>
</dbReference>
<keyword evidence="1" id="KW-1133">Transmembrane helix</keyword>
<accession>A0A5K1VEQ5</accession>
<keyword evidence="1" id="KW-0812">Transmembrane</keyword>
<keyword evidence="1" id="KW-0472">Membrane</keyword>
<evidence type="ECO:0000259" key="2">
    <source>
        <dbReference type="PROSITE" id="PS51704"/>
    </source>
</evidence>
<dbReference type="VEuPathDB" id="AmoebaDB:EHI5A_050840"/>
<dbReference type="GO" id="GO:0006629">
    <property type="term" value="P:lipid metabolic process"/>
    <property type="evidence" value="ECO:0007669"/>
    <property type="project" value="InterPro"/>
</dbReference>
<feature type="domain" description="GP-PDE" evidence="2">
    <location>
        <begin position="45"/>
        <end position="305"/>
    </location>
</feature>
<gene>
    <name evidence="3" type="ORF">CL6EHI_068320</name>
</gene>
<dbReference type="GO" id="GO:0008081">
    <property type="term" value="F:phosphoric diester hydrolase activity"/>
    <property type="evidence" value="ECO:0007669"/>
    <property type="project" value="InterPro"/>
</dbReference>
<dbReference type="InterPro" id="IPR030395">
    <property type="entry name" value="GP_PDE_dom"/>
</dbReference>
<dbReference type="PROSITE" id="PS51704">
    <property type="entry name" value="GP_PDE"/>
    <property type="match status" value="1"/>
</dbReference>
<dbReference type="Gene3D" id="3.20.20.190">
    <property type="entry name" value="Phosphatidylinositol (PI) phosphodiesterase"/>
    <property type="match status" value="1"/>
</dbReference>
<dbReference type="VEuPathDB" id="AmoebaDB:EHI8A_026020"/>
<dbReference type="EMBL" id="BDEQ01000001">
    <property type="protein sequence ID" value="GAT92092.1"/>
    <property type="molecule type" value="Genomic_DNA"/>
</dbReference>
<name>A0A5K1VEQ5_ENTHI</name>
<sequence>MRNISFIKSVFIISALIYGVLLLLNAIVKPKNGWDHHQVEYNNFPVLVAHRGGRGIYAENTLEAMKISYYKYHVDLLECDIQMTKDNKFVLLHDYWLNRTTNIKGQVKDFTLAELKKVDAGYWFTEDGKTYPLRGKGITMTTLNELLDEFYGKDVRISIELKDKVSASVDMLIQELKKYPNINKQVCIDCSYHPMQVYFRQQVGNMYCTENDEVEGLSMGLAGALGLSRLYYFLNPNNVEYFFAPYLSMKGFDVLSDGFYKVLQDELDTPFMYFTVNNEIEMARAIGLGAKGILTDRPDLAHKVFVALGLRNDVVNNTKENEHYHVPSARTSWEFSNQAMKILETAGGLLPKEVLSFIVISIPVTILLAIYSIIAFIASIIYNILCCRKSKKNKTN</sequence>
<dbReference type="VEuPathDB" id="AmoebaDB:KM1_062800"/>
<organism evidence="3 4">
    <name type="scientific">Entamoeba histolytica</name>
    <dbReference type="NCBI Taxonomy" id="5759"/>
    <lineage>
        <taxon>Eukaryota</taxon>
        <taxon>Amoebozoa</taxon>
        <taxon>Evosea</taxon>
        <taxon>Archamoebae</taxon>
        <taxon>Mastigamoebida</taxon>
        <taxon>Entamoebidae</taxon>
        <taxon>Entamoeba</taxon>
    </lineage>
</organism>
<reference evidence="3 4" key="1">
    <citation type="submission" date="2016-05" db="EMBL/GenBank/DDBJ databases">
        <title>First whole genome sequencing of Entamoeba histolytica HM1:IMSS-clone-6.</title>
        <authorList>
            <person name="Mukherjee Avik.K."/>
            <person name="Izumyama S."/>
            <person name="Nakada-Tsukui K."/>
            <person name="Nozaki T."/>
        </authorList>
    </citation>
    <scope>NUCLEOTIDE SEQUENCE [LARGE SCALE GENOMIC DNA]</scope>
    <source>
        <strain evidence="3 4">HM1:IMSS clone 6</strain>
    </source>
</reference>
<dbReference type="OMA" id="EENHTCI"/>
<dbReference type="PANTHER" id="PTHR46211:SF14">
    <property type="entry name" value="GLYCEROPHOSPHODIESTER PHOSPHODIESTERASE"/>
    <property type="match status" value="1"/>
</dbReference>
<dbReference type="SUPFAM" id="SSF51695">
    <property type="entry name" value="PLC-like phosphodiesterases"/>
    <property type="match status" value="1"/>
</dbReference>
<dbReference type="VEuPathDB" id="AmoebaDB:EHI_068320"/>
<evidence type="ECO:0000313" key="3">
    <source>
        <dbReference type="EMBL" id="GAT92092.1"/>
    </source>
</evidence>
<dbReference type="InterPro" id="IPR017946">
    <property type="entry name" value="PLC-like_Pdiesterase_TIM-brl"/>
</dbReference>
<protein>
    <submittedName>
        <fullName evidence="3">Glycerophosphoryl diester phosphodiesterase putative</fullName>
    </submittedName>
</protein>
<dbReference type="VEuPathDB" id="AmoebaDB:EHI7A_029270"/>
<evidence type="ECO:0000256" key="1">
    <source>
        <dbReference type="SAM" id="Phobius"/>
    </source>
</evidence>
<feature type="transmembrane region" description="Helical" evidence="1">
    <location>
        <begin position="6"/>
        <end position="28"/>
    </location>
</feature>
<dbReference type="Proteomes" id="UP000078387">
    <property type="component" value="Unassembled WGS sequence"/>
</dbReference>
<dbReference type="PANTHER" id="PTHR46211">
    <property type="entry name" value="GLYCEROPHOSPHORYL DIESTER PHOSPHODIESTERASE"/>
    <property type="match status" value="1"/>
</dbReference>
<dbReference type="AlphaFoldDB" id="A0A5K1VEQ5"/>
<comment type="caution">
    <text evidence="3">The sequence shown here is derived from an EMBL/GenBank/DDBJ whole genome shotgun (WGS) entry which is preliminary data.</text>
</comment>